<dbReference type="Pfam" id="PF25220">
    <property type="entry name" value="Sororin_C"/>
    <property type="match status" value="1"/>
</dbReference>
<feature type="compositionally biased region" description="Basic and acidic residues" evidence="6">
    <location>
        <begin position="1"/>
        <end position="10"/>
    </location>
</feature>
<dbReference type="AlphaFoldDB" id="A0AAP0D1X3"/>
<feature type="compositionally biased region" description="Polar residues" evidence="6">
    <location>
        <begin position="94"/>
        <end position="104"/>
    </location>
</feature>
<proteinExistence type="inferred from homology"/>
<evidence type="ECO:0000259" key="7">
    <source>
        <dbReference type="Pfam" id="PF25220"/>
    </source>
</evidence>
<feature type="compositionally biased region" description="Basic and acidic residues" evidence="6">
    <location>
        <begin position="492"/>
        <end position="501"/>
    </location>
</feature>
<evidence type="ECO:0000256" key="1">
    <source>
        <dbReference type="ARBA" id="ARBA00022618"/>
    </source>
</evidence>
<protein>
    <recommendedName>
        <fullName evidence="7">Sororin C-terminal region domain-containing protein</fullName>
    </recommendedName>
</protein>
<evidence type="ECO:0000256" key="3">
    <source>
        <dbReference type="ARBA" id="ARBA00023242"/>
    </source>
</evidence>
<gene>
    <name evidence="8" type="ORF">SSX86_017194</name>
</gene>
<dbReference type="GO" id="GO:0051301">
    <property type="term" value="P:cell division"/>
    <property type="evidence" value="ECO:0007669"/>
    <property type="project" value="UniProtKB-KW"/>
</dbReference>
<dbReference type="EMBL" id="JBCNJP010000018">
    <property type="protein sequence ID" value="KAK9063324.1"/>
    <property type="molecule type" value="Genomic_DNA"/>
</dbReference>
<evidence type="ECO:0000256" key="2">
    <source>
        <dbReference type="ARBA" id="ARBA00022776"/>
    </source>
</evidence>
<name>A0AAP0D1X3_9ASTR</name>
<keyword evidence="1" id="KW-0132">Cell division</keyword>
<reference evidence="8 9" key="1">
    <citation type="submission" date="2024-04" db="EMBL/GenBank/DDBJ databases">
        <title>The reference genome of an endangered Asteraceae, Deinandra increscens subsp. villosa, native to the Central Coast of California.</title>
        <authorList>
            <person name="Guilliams M."/>
            <person name="Hasenstab-Lehman K."/>
            <person name="Meyer R."/>
            <person name="Mcevoy S."/>
        </authorList>
    </citation>
    <scope>NUCLEOTIDE SEQUENCE [LARGE SCALE GENOMIC DNA]</scope>
    <source>
        <tissue evidence="8">Leaf</tissue>
    </source>
</reference>
<keyword evidence="3" id="KW-0539">Nucleus</keyword>
<dbReference type="PANTHER" id="PTHR35740:SF1">
    <property type="entry name" value="OS12G0111700 PROTEIN"/>
    <property type="match status" value="1"/>
</dbReference>
<dbReference type="Proteomes" id="UP001408789">
    <property type="component" value="Unassembled WGS sequence"/>
</dbReference>
<comment type="caution">
    <text evidence="8">The sequence shown here is derived from an EMBL/GenBank/DDBJ whole genome shotgun (WGS) entry which is preliminary data.</text>
</comment>
<sequence length="551" mass="60846">MDETEPEKQRNMITKSSIKRKPLADLTNIKSNNTSSFFPSKKPGSSAASDSSIGSTQNPIYAHRPLVVPPDQLFPSKPQRLKPGQLAGDENRAAQAQRQTNMSKTKAAVQERRNNVKEGSVSLCSSTLNKIKDQGKVNQSCSNKMVNDGKKVYVAPHYSSTEKINDKRKSIDAPLSAHYMKIANNSTQTSIPLAILKLKDNGKESVVQSVHSLPGNSNENMSVAPPESLMKIRDKGKAVAVSLDHPSRKKLNNNMMEFGVPLKGVIIKEREGMVTSSSSVNLAQKDEGQENVVQYGYSIPGKSNDNMSGAPPEFIMKIKDKGKAIAVPLDYPSRKKLQNNMMEFGVPFKGVKLKEREGIVTSSSSVNLAQKDKGKENVLQSGYSLAGNSKENMAVAPPESLMKIKDKGKAIAVPFDYPSRKPLQNNMMEFDVPLKGVKIKEREGIATGSSSVNLAQKDKGKGVFTPINHHTLKKKDQADSCPPILRTMSNRNDADAREDAQQSKLQTEPPPNKKKRRCSTKEEYTLPQDYVEQQRAYFKEIDDFELQVEEV</sequence>
<organism evidence="8 9">
    <name type="scientific">Deinandra increscens subsp. villosa</name>
    <dbReference type="NCBI Taxonomy" id="3103831"/>
    <lineage>
        <taxon>Eukaryota</taxon>
        <taxon>Viridiplantae</taxon>
        <taxon>Streptophyta</taxon>
        <taxon>Embryophyta</taxon>
        <taxon>Tracheophyta</taxon>
        <taxon>Spermatophyta</taxon>
        <taxon>Magnoliopsida</taxon>
        <taxon>eudicotyledons</taxon>
        <taxon>Gunneridae</taxon>
        <taxon>Pentapetalae</taxon>
        <taxon>asterids</taxon>
        <taxon>campanulids</taxon>
        <taxon>Asterales</taxon>
        <taxon>Asteraceae</taxon>
        <taxon>Asteroideae</taxon>
        <taxon>Heliantheae alliance</taxon>
        <taxon>Madieae</taxon>
        <taxon>Madiinae</taxon>
        <taxon>Deinandra</taxon>
    </lineage>
</organism>
<dbReference type="PANTHER" id="PTHR35740">
    <property type="entry name" value="OS12G0111700 PROTEIN"/>
    <property type="match status" value="1"/>
</dbReference>
<evidence type="ECO:0000256" key="6">
    <source>
        <dbReference type="SAM" id="MobiDB-lite"/>
    </source>
</evidence>
<dbReference type="GO" id="GO:0005634">
    <property type="term" value="C:nucleus"/>
    <property type="evidence" value="ECO:0007669"/>
    <property type="project" value="UniProtKB-SubCell"/>
</dbReference>
<evidence type="ECO:0000313" key="8">
    <source>
        <dbReference type="EMBL" id="KAK9063324.1"/>
    </source>
</evidence>
<keyword evidence="2" id="KW-0498">Mitosis</keyword>
<feature type="region of interest" description="Disordered" evidence="6">
    <location>
        <begin position="1"/>
        <end position="114"/>
    </location>
</feature>
<comment type="similarity">
    <text evidence="5">Belongs to the sororin family.</text>
</comment>
<keyword evidence="9" id="KW-1185">Reference proteome</keyword>
<evidence type="ECO:0000313" key="9">
    <source>
        <dbReference type="Proteomes" id="UP001408789"/>
    </source>
</evidence>
<feature type="region of interest" description="Disordered" evidence="6">
    <location>
        <begin position="473"/>
        <end position="526"/>
    </location>
</feature>
<keyword evidence="4" id="KW-0131">Cell cycle</keyword>
<feature type="domain" description="Sororin C-terminal region" evidence="7">
    <location>
        <begin position="526"/>
        <end position="549"/>
    </location>
</feature>
<evidence type="ECO:0000256" key="4">
    <source>
        <dbReference type="ARBA" id="ARBA00023306"/>
    </source>
</evidence>
<accession>A0AAP0D1X3</accession>
<dbReference type="InterPro" id="IPR057337">
    <property type="entry name" value="Sororin_C"/>
</dbReference>
<evidence type="ECO:0000256" key="5">
    <source>
        <dbReference type="ARBA" id="ARBA00093465"/>
    </source>
</evidence>
<feature type="compositionally biased region" description="Low complexity" evidence="6">
    <location>
        <begin position="35"/>
        <end position="55"/>
    </location>
</feature>